<evidence type="ECO:0000259" key="3">
    <source>
        <dbReference type="SMART" id="SM00646"/>
    </source>
</evidence>
<protein>
    <submittedName>
        <fullName evidence="4">N-acetylmuramoyl-L-alanine amidase</fullName>
    </submittedName>
</protein>
<dbReference type="AlphaFoldDB" id="A0A4R2L1Y6"/>
<keyword evidence="5" id="KW-1185">Reference proteome</keyword>
<keyword evidence="2" id="KW-1133">Transmembrane helix</keyword>
<feature type="transmembrane region" description="Helical" evidence="2">
    <location>
        <begin position="20"/>
        <end position="39"/>
    </location>
</feature>
<dbReference type="PANTHER" id="PTHR30404:SF0">
    <property type="entry name" value="N-ACETYLMURAMOYL-L-ALANINE AMIDASE AMIC"/>
    <property type="match status" value="1"/>
</dbReference>
<dbReference type="Pfam" id="PF01520">
    <property type="entry name" value="Amidase_3"/>
    <property type="match status" value="1"/>
</dbReference>
<gene>
    <name evidence="4" type="ORF">EV214_103270</name>
</gene>
<accession>A0A4R2L1Y6</accession>
<dbReference type="Proteomes" id="UP000294919">
    <property type="component" value="Unassembled WGS sequence"/>
</dbReference>
<dbReference type="CDD" id="cd02696">
    <property type="entry name" value="MurNAc-LAA"/>
    <property type="match status" value="1"/>
</dbReference>
<keyword evidence="2" id="KW-0812">Transmembrane</keyword>
<dbReference type="PANTHER" id="PTHR30404">
    <property type="entry name" value="N-ACETYLMURAMOYL-L-ALANINE AMIDASE"/>
    <property type="match status" value="1"/>
</dbReference>
<keyword evidence="2" id="KW-0472">Membrane</keyword>
<dbReference type="InterPro" id="IPR050695">
    <property type="entry name" value="N-acetylmuramoyl_amidase_3"/>
</dbReference>
<dbReference type="GO" id="GO:0030288">
    <property type="term" value="C:outer membrane-bounded periplasmic space"/>
    <property type="evidence" value="ECO:0007669"/>
    <property type="project" value="TreeGrafter"/>
</dbReference>
<dbReference type="EMBL" id="SLWV01000003">
    <property type="protein sequence ID" value="TCO79217.1"/>
    <property type="molecule type" value="Genomic_DNA"/>
</dbReference>
<dbReference type="SMART" id="SM00646">
    <property type="entry name" value="Ami_3"/>
    <property type="match status" value="1"/>
</dbReference>
<dbReference type="GO" id="GO:0009253">
    <property type="term" value="P:peptidoglycan catabolic process"/>
    <property type="evidence" value="ECO:0007669"/>
    <property type="project" value="InterPro"/>
</dbReference>
<keyword evidence="1" id="KW-0378">Hydrolase</keyword>
<sequence>MGVRCSISRKKKKRLYRRLFSVLLIILMITGIIFCIDYLTKPTFTVCIDPGHGGYDTGAFNKEFNVAEKDLVLDIALRVGEILKDKNIHVVYTRDTDHVPWTTQNKSLKGRSKIANDVGADIFISIHANYFKDSSKVKGTEVWCRFKNTESENLAKEISDKFKNIGFTKNRGLRYERDKGLYVLRNTNGVAVLVELGYLSNVQDTEILISEEGKKGYANAISEAIMNYRDNQEKSREKQYSEEVSVSKADVVIKKVTVLEDEK</sequence>
<organism evidence="4 5">
    <name type="scientific">Marinisporobacter balticus</name>
    <dbReference type="NCBI Taxonomy" id="2018667"/>
    <lineage>
        <taxon>Bacteria</taxon>
        <taxon>Bacillati</taxon>
        <taxon>Bacillota</taxon>
        <taxon>Clostridia</taxon>
        <taxon>Peptostreptococcales</taxon>
        <taxon>Thermotaleaceae</taxon>
        <taxon>Marinisporobacter</taxon>
    </lineage>
</organism>
<evidence type="ECO:0000313" key="5">
    <source>
        <dbReference type="Proteomes" id="UP000294919"/>
    </source>
</evidence>
<dbReference type="Gene3D" id="3.40.630.40">
    <property type="entry name" value="Zn-dependent exopeptidases"/>
    <property type="match status" value="1"/>
</dbReference>
<dbReference type="OrthoDB" id="9772024at2"/>
<evidence type="ECO:0000313" key="4">
    <source>
        <dbReference type="EMBL" id="TCO79217.1"/>
    </source>
</evidence>
<dbReference type="InterPro" id="IPR002508">
    <property type="entry name" value="MurNAc-LAA_cat"/>
</dbReference>
<reference evidence="4 5" key="1">
    <citation type="submission" date="2019-03" db="EMBL/GenBank/DDBJ databases">
        <title>Genomic Encyclopedia of Type Strains, Phase IV (KMG-IV): sequencing the most valuable type-strain genomes for metagenomic binning, comparative biology and taxonomic classification.</title>
        <authorList>
            <person name="Goeker M."/>
        </authorList>
    </citation>
    <scope>NUCLEOTIDE SEQUENCE [LARGE SCALE GENOMIC DNA]</scope>
    <source>
        <strain evidence="4 5">DSM 102940</strain>
    </source>
</reference>
<proteinExistence type="predicted"/>
<name>A0A4R2L1Y6_9FIRM</name>
<evidence type="ECO:0000256" key="1">
    <source>
        <dbReference type="ARBA" id="ARBA00022801"/>
    </source>
</evidence>
<dbReference type="SUPFAM" id="SSF53187">
    <property type="entry name" value="Zn-dependent exopeptidases"/>
    <property type="match status" value="1"/>
</dbReference>
<feature type="domain" description="MurNAc-LAA" evidence="3">
    <location>
        <begin position="112"/>
        <end position="226"/>
    </location>
</feature>
<comment type="caution">
    <text evidence="4">The sequence shown here is derived from an EMBL/GenBank/DDBJ whole genome shotgun (WGS) entry which is preliminary data.</text>
</comment>
<dbReference type="GO" id="GO:0008745">
    <property type="term" value="F:N-acetylmuramoyl-L-alanine amidase activity"/>
    <property type="evidence" value="ECO:0007669"/>
    <property type="project" value="InterPro"/>
</dbReference>
<evidence type="ECO:0000256" key="2">
    <source>
        <dbReference type="SAM" id="Phobius"/>
    </source>
</evidence>
<dbReference type="RefSeq" id="WP_132243012.1">
    <property type="nucleotide sequence ID" value="NZ_SLWV01000003.1"/>
</dbReference>